<gene>
    <name evidence="3" type="ORF">C449_09334</name>
</gene>
<keyword evidence="4" id="KW-1185">Reference proteome</keyword>
<dbReference type="STRING" id="1227455.C449_09334"/>
<feature type="compositionally biased region" description="Basic and acidic residues" evidence="1">
    <location>
        <begin position="1"/>
        <end position="10"/>
    </location>
</feature>
<sequence length="159" mass="17677">MSSSEIDSRNAKVTVPPRNRMNDRGGGTDETTITRMGLRRGGWIGYNEEGVYVDRDDETRIKIRHGNVTQVGLKSAEWDLVVMSLVLVGVGVFVGTTRNPLVGIGFAAVGLGSLYWSYRKRHELVIHVANERKPIAVYPTHPAECHETLAERVRTSTED</sequence>
<organism evidence="3 4">
    <name type="scientific">Halococcus saccharolyticus DSM 5350</name>
    <dbReference type="NCBI Taxonomy" id="1227455"/>
    <lineage>
        <taxon>Archaea</taxon>
        <taxon>Methanobacteriati</taxon>
        <taxon>Methanobacteriota</taxon>
        <taxon>Stenosarchaea group</taxon>
        <taxon>Halobacteria</taxon>
        <taxon>Halobacteriales</taxon>
        <taxon>Halococcaceae</taxon>
        <taxon>Halococcus</taxon>
    </lineage>
</organism>
<feature type="region of interest" description="Disordered" evidence="1">
    <location>
        <begin position="1"/>
        <end position="32"/>
    </location>
</feature>
<keyword evidence="2" id="KW-0812">Transmembrane</keyword>
<dbReference type="Proteomes" id="UP000011669">
    <property type="component" value="Unassembled WGS sequence"/>
</dbReference>
<keyword evidence="2" id="KW-1133">Transmembrane helix</keyword>
<dbReference type="AlphaFoldDB" id="M0MK74"/>
<dbReference type="InParanoid" id="M0MK74"/>
<comment type="caution">
    <text evidence="3">The sequence shown here is derived from an EMBL/GenBank/DDBJ whole genome shotgun (WGS) entry which is preliminary data.</text>
</comment>
<dbReference type="EMBL" id="AOMD01000021">
    <property type="protein sequence ID" value="EMA44850.1"/>
    <property type="molecule type" value="Genomic_DNA"/>
</dbReference>
<proteinExistence type="predicted"/>
<keyword evidence="2" id="KW-0472">Membrane</keyword>
<name>M0MK74_9EURY</name>
<evidence type="ECO:0000256" key="2">
    <source>
        <dbReference type="SAM" id="Phobius"/>
    </source>
</evidence>
<feature type="transmembrane region" description="Helical" evidence="2">
    <location>
        <begin position="78"/>
        <end position="95"/>
    </location>
</feature>
<evidence type="ECO:0000313" key="3">
    <source>
        <dbReference type="EMBL" id="EMA44850.1"/>
    </source>
</evidence>
<reference evidence="3 4" key="1">
    <citation type="journal article" date="2014" name="PLoS Genet.">
        <title>Phylogenetically driven sequencing of extremely halophilic archaea reveals strategies for static and dynamic osmo-response.</title>
        <authorList>
            <person name="Becker E.A."/>
            <person name="Seitzer P.M."/>
            <person name="Tritt A."/>
            <person name="Larsen D."/>
            <person name="Krusor M."/>
            <person name="Yao A.I."/>
            <person name="Wu D."/>
            <person name="Madern D."/>
            <person name="Eisen J.A."/>
            <person name="Darling A.E."/>
            <person name="Facciotti M.T."/>
        </authorList>
    </citation>
    <scope>NUCLEOTIDE SEQUENCE [LARGE SCALE GENOMIC DNA]</scope>
    <source>
        <strain evidence="3 4">DSM 5350</strain>
    </source>
</reference>
<protein>
    <submittedName>
        <fullName evidence="3">Uncharacterized protein</fullName>
    </submittedName>
</protein>
<feature type="transmembrane region" description="Helical" evidence="2">
    <location>
        <begin position="101"/>
        <end position="118"/>
    </location>
</feature>
<evidence type="ECO:0000256" key="1">
    <source>
        <dbReference type="SAM" id="MobiDB-lite"/>
    </source>
</evidence>
<dbReference type="PATRIC" id="fig|1227455.4.peg.1912"/>
<accession>M0MK74</accession>
<evidence type="ECO:0000313" key="4">
    <source>
        <dbReference type="Proteomes" id="UP000011669"/>
    </source>
</evidence>